<dbReference type="NCBIfam" id="TIGR00567">
    <property type="entry name" value="3mg"/>
    <property type="match status" value="1"/>
</dbReference>
<dbReference type="GO" id="GO:0006284">
    <property type="term" value="P:base-excision repair"/>
    <property type="evidence" value="ECO:0007669"/>
    <property type="project" value="InterPro"/>
</dbReference>
<dbReference type="InterPro" id="IPR036995">
    <property type="entry name" value="MPG_sf"/>
</dbReference>
<dbReference type="Proteomes" id="UP000753961">
    <property type="component" value="Unassembled WGS sequence"/>
</dbReference>
<dbReference type="Gene3D" id="3.10.300.10">
    <property type="entry name" value="Methylpurine-DNA glycosylase (MPG)"/>
    <property type="match status" value="1"/>
</dbReference>
<dbReference type="CDD" id="cd00540">
    <property type="entry name" value="AAG"/>
    <property type="match status" value="1"/>
</dbReference>
<evidence type="ECO:0000313" key="7">
    <source>
        <dbReference type="Proteomes" id="UP000753961"/>
    </source>
</evidence>
<evidence type="ECO:0000256" key="2">
    <source>
        <dbReference type="ARBA" id="ARBA00022763"/>
    </source>
</evidence>
<dbReference type="PANTHER" id="PTHR10429">
    <property type="entry name" value="DNA-3-METHYLADENINE GLYCOSYLASE"/>
    <property type="match status" value="1"/>
</dbReference>
<dbReference type="AlphaFoldDB" id="A0A953HLL1"/>
<dbReference type="InterPro" id="IPR011034">
    <property type="entry name" value="Formyl_transferase-like_C_sf"/>
</dbReference>
<keyword evidence="4 5" id="KW-0234">DNA repair</keyword>
<keyword evidence="7" id="KW-1185">Reference proteome</keyword>
<dbReference type="FunFam" id="3.10.300.10:FF:000001">
    <property type="entry name" value="Putative 3-methyladenine DNA glycosylase"/>
    <property type="match status" value="1"/>
</dbReference>
<dbReference type="GO" id="GO:0003905">
    <property type="term" value="F:alkylbase DNA N-glycosylase activity"/>
    <property type="evidence" value="ECO:0007669"/>
    <property type="project" value="InterPro"/>
</dbReference>
<keyword evidence="3 5" id="KW-0378">Hydrolase</keyword>
<accession>A0A953HLL1</accession>
<dbReference type="GO" id="GO:0003677">
    <property type="term" value="F:DNA binding"/>
    <property type="evidence" value="ECO:0007669"/>
    <property type="project" value="InterPro"/>
</dbReference>
<proteinExistence type="inferred from homology"/>
<gene>
    <name evidence="6" type="ORF">KUV50_04245</name>
</gene>
<evidence type="ECO:0000256" key="4">
    <source>
        <dbReference type="ARBA" id="ARBA00023204"/>
    </source>
</evidence>
<dbReference type="HAMAP" id="MF_00527">
    <property type="entry name" value="3MGH"/>
    <property type="match status" value="1"/>
</dbReference>
<evidence type="ECO:0000256" key="3">
    <source>
        <dbReference type="ARBA" id="ARBA00022801"/>
    </source>
</evidence>
<sequence length="206" mass="22921">MSEDNSPNTEYLDFQSTDVVALAKSLLGYRLCTRIGGQLTSGVIVETEAYRAPEDKASHAYGNRRTARTEVIFKAGGTSYIYLCYGIHHLFNIVSGPPETAHAILVRALEPDAGLTEMRLRRGEKISDKQLTNGPGKLCQALGIDRTLNGLSVNKSSGNPLWVEPYVQVPTDEIIKSKRVGIDYAEEWKEKLWRFHIHGNPYVSVI</sequence>
<evidence type="ECO:0000256" key="5">
    <source>
        <dbReference type="HAMAP-Rule" id="MF_00527"/>
    </source>
</evidence>
<dbReference type="PANTHER" id="PTHR10429:SF0">
    <property type="entry name" value="DNA-3-METHYLADENINE GLYCOSYLASE"/>
    <property type="match status" value="1"/>
</dbReference>
<comment type="similarity">
    <text evidence="1 5">Belongs to the DNA glycosylase MPG family.</text>
</comment>
<dbReference type="EC" id="3.2.2.-" evidence="5"/>
<evidence type="ECO:0000256" key="1">
    <source>
        <dbReference type="ARBA" id="ARBA00009232"/>
    </source>
</evidence>
<evidence type="ECO:0000313" key="6">
    <source>
        <dbReference type="EMBL" id="MBY5957334.1"/>
    </source>
</evidence>
<keyword evidence="2 5" id="KW-0227">DNA damage</keyword>
<name>A0A953HLL1_9BACT</name>
<dbReference type="EMBL" id="JAHVHU010000004">
    <property type="protein sequence ID" value="MBY5957334.1"/>
    <property type="molecule type" value="Genomic_DNA"/>
</dbReference>
<dbReference type="SUPFAM" id="SSF50486">
    <property type="entry name" value="FMT C-terminal domain-like"/>
    <property type="match status" value="1"/>
</dbReference>
<reference evidence="6" key="1">
    <citation type="submission" date="2021-06" db="EMBL/GenBank/DDBJ databases">
        <title>44 bacteria genomes isolated from Dapeng, Shenzhen.</title>
        <authorList>
            <person name="Zheng W."/>
            <person name="Yu S."/>
            <person name="Huang Y."/>
        </authorList>
    </citation>
    <scope>NUCLEOTIDE SEQUENCE</scope>
    <source>
        <strain evidence="6">DP5N28-2</strain>
    </source>
</reference>
<dbReference type="InterPro" id="IPR003180">
    <property type="entry name" value="MPG"/>
</dbReference>
<comment type="caution">
    <text evidence="6">The sequence shown here is derived from an EMBL/GenBank/DDBJ whole genome shotgun (WGS) entry which is preliminary data.</text>
</comment>
<dbReference type="Pfam" id="PF02245">
    <property type="entry name" value="Pur_DNA_glyco"/>
    <property type="match status" value="1"/>
</dbReference>
<organism evidence="6 7">
    <name type="scientific">Membranihabitans marinus</name>
    <dbReference type="NCBI Taxonomy" id="1227546"/>
    <lineage>
        <taxon>Bacteria</taxon>
        <taxon>Pseudomonadati</taxon>
        <taxon>Bacteroidota</taxon>
        <taxon>Saprospiria</taxon>
        <taxon>Saprospirales</taxon>
        <taxon>Saprospiraceae</taxon>
        <taxon>Membranihabitans</taxon>
    </lineage>
</organism>
<protein>
    <recommendedName>
        <fullName evidence="5">Putative 3-methyladenine DNA glycosylase</fullName>
        <ecNumber evidence="5">3.2.2.-</ecNumber>
    </recommendedName>
</protein>